<dbReference type="InterPro" id="IPR001761">
    <property type="entry name" value="Peripla_BP/Lac1_sug-bd_dom"/>
</dbReference>
<feature type="domain" description="HTH lacI-type" evidence="4">
    <location>
        <begin position="6"/>
        <end position="60"/>
    </location>
</feature>
<dbReference type="PANTHER" id="PTHR30146:SF109">
    <property type="entry name" value="HTH-TYPE TRANSCRIPTIONAL REGULATOR GALS"/>
    <property type="match status" value="1"/>
</dbReference>
<dbReference type="InterPro" id="IPR000843">
    <property type="entry name" value="HTH_LacI"/>
</dbReference>
<dbReference type="RefSeq" id="WP_168044590.1">
    <property type="nucleotide sequence ID" value="NZ_BMPA01000019.1"/>
</dbReference>
<dbReference type="GO" id="GO:0000976">
    <property type="term" value="F:transcription cis-regulatory region binding"/>
    <property type="evidence" value="ECO:0007669"/>
    <property type="project" value="TreeGrafter"/>
</dbReference>
<evidence type="ECO:0000313" key="7">
    <source>
        <dbReference type="EMBL" id="WOF12106.1"/>
    </source>
</evidence>
<dbReference type="CDD" id="cd06267">
    <property type="entry name" value="PBP1_LacI_sugar_binding-like"/>
    <property type="match status" value="1"/>
</dbReference>
<proteinExistence type="predicted"/>
<dbReference type="SUPFAM" id="SSF47413">
    <property type="entry name" value="lambda repressor-like DNA-binding domains"/>
    <property type="match status" value="1"/>
</dbReference>
<evidence type="ECO:0000259" key="5">
    <source>
        <dbReference type="PROSITE" id="PS50943"/>
    </source>
</evidence>
<dbReference type="SMART" id="SM00354">
    <property type="entry name" value="HTH_LACI"/>
    <property type="match status" value="1"/>
</dbReference>
<evidence type="ECO:0000313" key="8">
    <source>
        <dbReference type="Proteomes" id="UP000576368"/>
    </source>
</evidence>
<dbReference type="Proteomes" id="UP001302374">
    <property type="component" value="Chromosome"/>
</dbReference>
<reference evidence="7 9" key="1">
    <citation type="submission" date="2019-09" db="EMBL/GenBank/DDBJ databases">
        <title>Butyricimonas paravirosa DSM 105722 (=214-4 = JCM 18677 = CCUG 65563).</title>
        <authorList>
            <person name="Le Roy T."/>
            <person name="Cani P.D."/>
        </authorList>
    </citation>
    <scope>NUCLEOTIDE SEQUENCE [LARGE SCALE GENOMIC DNA]</scope>
    <source>
        <strain evidence="7 9">DSM 105722</strain>
    </source>
</reference>
<protein>
    <submittedName>
        <fullName evidence="6">LacI family transcriptional regulator</fullName>
    </submittedName>
</protein>
<evidence type="ECO:0000256" key="1">
    <source>
        <dbReference type="ARBA" id="ARBA00023015"/>
    </source>
</evidence>
<dbReference type="Proteomes" id="UP000576368">
    <property type="component" value="Unassembled WGS sequence"/>
</dbReference>
<accession>A0A7X5YG91</accession>
<dbReference type="PROSITE" id="PS00717">
    <property type="entry name" value="SIGMA54_1"/>
    <property type="match status" value="1"/>
</dbReference>
<dbReference type="PROSITE" id="PS50932">
    <property type="entry name" value="HTH_LACI_2"/>
    <property type="match status" value="1"/>
</dbReference>
<evidence type="ECO:0000256" key="3">
    <source>
        <dbReference type="ARBA" id="ARBA00023163"/>
    </source>
</evidence>
<dbReference type="CDD" id="cd01392">
    <property type="entry name" value="HTH_LacI"/>
    <property type="match status" value="1"/>
</dbReference>
<dbReference type="EMBL" id="JAATLI010000020">
    <property type="protein sequence ID" value="NJC20590.1"/>
    <property type="molecule type" value="Genomic_DNA"/>
</dbReference>
<keyword evidence="1" id="KW-0805">Transcription regulation</keyword>
<dbReference type="Gene3D" id="1.10.260.40">
    <property type="entry name" value="lambda repressor-like DNA-binding domains"/>
    <property type="match status" value="1"/>
</dbReference>
<evidence type="ECO:0000256" key="2">
    <source>
        <dbReference type="ARBA" id="ARBA00023125"/>
    </source>
</evidence>
<dbReference type="PANTHER" id="PTHR30146">
    <property type="entry name" value="LACI-RELATED TRANSCRIPTIONAL REPRESSOR"/>
    <property type="match status" value="1"/>
</dbReference>
<dbReference type="InterPro" id="IPR000394">
    <property type="entry name" value="RNA_pol_sigma_54"/>
</dbReference>
<evidence type="ECO:0000259" key="4">
    <source>
        <dbReference type="PROSITE" id="PS50932"/>
    </source>
</evidence>
<reference evidence="6 8" key="2">
    <citation type="submission" date="2020-03" db="EMBL/GenBank/DDBJ databases">
        <title>Genomic Encyclopedia of Type Strains, Phase IV (KMG-IV): sequencing the most valuable type-strain genomes for metagenomic binning, comparative biology and taxonomic classification.</title>
        <authorList>
            <person name="Goeker M."/>
        </authorList>
    </citation>
    <scope>NUCLEOTIDE SEQUENCE [LARGE SCALE GENOMIC DNA]</scope>
    <source>
        <strain evidence="6 8">DSM 105722</strain>
    </source>
</reference>
<dbReference type="Pfam" id="PF00356">
    <property type="entry name" value="LacI"/>
    <property type="match status" value="1"/>
</dbReference>
<keyword evidence="3" id="KW-0804">Transcription</keyword>
<gene>
    <name evidence="7" type="ORF">F1644_07400</name>
    <name evidence="6" type="ORF">GGR15_004246</name>
</gene>
<dbReference type="Pfam" id="PF00532">
    <property type="entry name" value="Peripla_BP_1"/>
    <property type="match status" value="1"/>
</dbReference>
<sequence>MTQKPITIKDIAEKLNISVSTVSRALKDNHEISAQTRKTVQELAKQLGYKPNPIAVALKTHKSHSIGVIVPQIVSTFFATVVKTIEEVADGHGYNVLVISSNESFQKEQKSVEVLMANRADGIILALSHETKDYEHIKMIQESGTPIVLFDRTTNELNVSRVVTDGVTAAFQAVQHLVSEGCKKIALLCGPENVAIGGNRMEGYEKAMEANHLPAKTELIWHCSDFTVEAGKEATRQLLSRKERPDAIFGITDDLAIGAIEAIKEKGLNIPEDIAVVGFSNTKRSRYMNPTVSSINQFPEKIGRAAAELLFDQILNSKHAQIKKEIINCELIVRESSDRLCKTRQMLT</sequence>
<keyword evidence="9" id="KW-1185">Reference proteome</keyword>
<dbReference type="InterPro" id="IPR028082">
    <property type="entry name" value="Peripla_BP_I"/>
</dbReference>
<organism evidence="6 8">
    <name type="scientific">Butyricimonas paravirosa</name>
    <dbReference type="NCBI Taxonomy" id="1472417"/>
    <lineage>
        <taxon>Bacteria</taxon>
        <taxon>Pseudomonadati</taxon>
        <taxon>Bacteroidota</taxon>
        <taxon>Bacteroidia</taxon>
        <taxon>Bacteroidales</taxon>
        <taxon>Odoribacteraceae</taxon>
        <taxon>Butyricimonas</taxon>
    </lineage>
</organism>
<dbReference type="GO" id="GO:0016987">
    <property type="term" value="F:sigma factor activity"/>
    <property type="evidence" value="ECO:0007669"/>
    <property type="project" value="InterPro"/>
</dbReference>
<dbReference type="Gene3D" id="3.40.50.2300">
    <property type="match status" value="2"/>
</dbReference>
<dbReference type="GeneID" id="86891109"/>
<dbReference type="InterPro" id="IPR010982">
    <property type="entry name" value="Lambda_DNA-bd_dom_sf"/>
</dbReference>
<dbReference type="AlphaFoldDB" id="A0A7X5YG91"/>
<keyword evidence="2" id="KW-0238">DNA-binding</keyword>
<dbReference type="GO" id="GO:0001216">
    <property type="term" value="F:DNA-binding transcription activator activity"/>
    <property type="evidence" value="ECO:0007669"/>
    <property type="project" value="InterPro"/>
</dbReference>
<dbReference type="EMBL" id="CP043839">
    <property type="protein sequence ID" value="WOF12106.1"/>
    <property type="molecule type" value="Genomic_DNA"/>
</dbReference>
<evidence type="ECO:0000313" key="6">
    <source>
        <dbReference type="EMBL" id="NJC20590.1"/>
    </source>
</evidence>
<dbReference type="PROSITE" id="PS50943">
    <property type="entry name" value="HTH_CROC1"/>
    <property type="match status" value="1"/>
</dbReference>
<dbReference type="InterPro" id="IPR001387">
    <property type="entry name" value="Cro/C1-type_HTH"/>
</dbReference>
<name>A0A7X5YG91_9BACT</name>
<dbReference type="SUPFAM" id="SSF53822">
    <property type="entry name" value="Periplasmic binding protein-like I"/>
    <property type="match status" value="1"/>
</dbReference>
<feature type="domain" description="HTH cro/C1-type" evidence="5">
    <location>
        <begin position="6"/>
        <end position="54"/>
    </location>
</feature>
<evidence type="ECO:0000313" key="9">
    <source>
        <dbReference type="Proteomes" id="UP001302374"/>
    </source>
</evidence>